<keyword evidence="2" id="KW-0378">Hydrolase</keyword>
<accession>A0A3E1Q635</accession>
<gene>
    <name evidence="6" type="ORF">DZ858_14850</name>
</gene>
<dbReference type="GO" id="GO:0046872">
    <property type="term" value="F:metal ion binding"/>
    <property type="evidence" value="ECO:0007669"/>
    <property type="project" value="UniProtKB-KW"/>
</dbReference>
<reference evidence="6 7" key="1">
    <citation type="journal article" date="2007" name="Int. J. Syst. Evol. Microbiol.">
        <title>Marixanthomonas ophiurae gen. nov., sp. nov., a marine bacterium of the family Flavobacteriaceae isolated from a deep-sea brittle star.</title>
        <authorList>
            <person name="Romanenko L.A."/>
            <person name="Uchino M."/>
            <person name="Frolova G.M."/>
            <person name="Mikhailov V.V."/>
        </authorList>
    </citation>
    <scope>NUCLEOTIDE SEQUENCE [LARGE SCALE GENOMIC DNA]</scope>
    <source>
        <strain evidence="6 7">KMM 3046</strain>
    </source>
</reference>
<dbReference type="Gene3D" id="3.40.800.10">
    <property type="entry name" value="Ureohydrolase domain"/>
    <property type="match status" value="1"/>
</dbReference>
<protein>
    <submittedName>
        <fullName evidence="6">Arginase</fullName>
    </submittedName>
</protein>
<dbReference type="InterPro" id="IPR023696">
    <property type="entry name" value="Ureohydrolase_dom_sf"/>
</dbReference>
<name>A0A3E1Q635_9FLAO</name>
<organism evidence="6 7">
    <name type="scientific">Marixanthomonas ophiurae</name>
    <dbReference type="NCBI Taxonomy" id="387659"/>
    <lineage>
        <taxon>Bacteria</taxon>
        <taxon>Pseudomonadati</taxon>
        <taxon>Bacteroidota</taxon>
        <taxon>Flavobacteriia</taxon>
        <taxon>Flavobacteriales</taxon>
        <taxon>Flavobacteriaceae</taxon>
        <taxon>Marixanthomonas</taxon>
    </lineage>
</organism>
<dbReference type="CDD" id="cd09988">
    <property type="entry name" value="Formimidoylglutamase"/>
    <property type="match status" value="1"/>
</dbReference>
<keyword evidence="1" id="KW-0479">Metal-binding</keyword>
<evidence type="ECO:0000256" key="5">
    <source>
        <dbReference type="PROSITE-ProRule" id="PRU00742"/>
    </source>
</evidence>
<dbReference type="PANTHER" id="PTHR11358">
    <property type="entry name" value="ARGINASE/AGMATINASE"/>
    <property type="match status" value="1"/>
</dbReference>
<keyword evidence="4" id="KW-0464">Manganese</keyword>
<dbReference type="Proteomes" id="UP000261082">
    <property type="component" value="Unassembled WGS sequence"/>
</dbReference>
<dbReference type="Pfam" id="PF00491">
    <property type="entry name" value="Arginase"/>
    <property type="match status" value="1"/>
</dbReference>
<dbReference type="RefSeq" id="WP_117160478.1">
    <property type="nucleotide sequence ID" value="NZ_QVID01000003.1"/>
</dbReference>
<evidence type="ECO:0000256" key="1">
    <source>
        <dbReference type="ARBA" id="ARBA00022723"/>
    </source>
</evidence>
<comment type="similarity">
    <text evidence="5">Belongs to the arginase family.</text>
</comment>
<dbReference type="AlphaFoldDB" id="A0A3E1Q635"/>
<dbReference type="InterPro" id="IPR006035">
    <property type="entry name" value="Ureohydrolase"/>
</dbReference>
<dbReference type="SUPFAM" id="SSF52768">
    <property type="entry name" value="Arginase/deacetylase"/>
    <property type="match status" value="1"/>
</dbReference>
<keyword evidence="3" id="KW-0369">Histidine metabolism</keyword>
<evidence type="ECO:0000256" key="4">
    <source>
        <dbReference type="ARBA" id="ARBA00023211"/>
    </source>
</evidence>
<dbReference type="GO" id="GO:0006547">
    <property type="term" value="P:L-histidine metabolic process"/>
    <property type="evidence" value="ECO:0007669"/>
    <property type="project" value="UniProtKB-KW"/>
</dbReference>
<dbReference type="PROSITE" id="PS51409">
    <property type="entry name" value="ARGINASE_2"/>
    <property type="match status" value="1"/>
</dbReference>
<evidence type="ECO:0000313" key="7">
    <source>
        <dbReference type="Proteomes" id="UP000261082"/>
    </source>
</evidence>
<dbReference type="GO" id="GO:0008783">
    <property type="term" value="F:agmatinase activity"/>
    <property type="evidence" value="ECO:0007669"/>
    <property type="project" value="TreeGrafter"/>
</dbReference>
<dbReference type="EMBL" id="QVID01000003">
    <property type="protein sequence ID" value="RFN57594.1"/>
    <property type="molecule type" value="Genomic_DNA"/>
</dbReference>
<proteinExistence type="inferred from homology"/>
<sequence length="336" mass="37412">MDFVRFYSEKELAQLTSSRAGEEKLGAAVKTVSNWEELKNTQSKYVLLGIPEDIGIRANHGKPGARDAWVSGLQSFCNIQNNLLTKAENLIVLGEIDCKTQMEQAEKIDEEDPHYFEKLGELVTQIDDKVSETIKRIVQANKTPIIIGGGHNNSFGNLKGASQAIGKGINCVNFDAHTDFRTLEHRHSGNGFSFAYEDGYLNKYSIVGIHRNYTSKAVFEMMDANPERIQYSIFEDIAISEKIAFSKALQHADEFLHTKTDYFGVELDLDAIENIGSSAMTPNGFTLTEARKFLTYFSEKQNCKYIHICEGAPAFSSNSGQLGKTISYLISDCIAS</sequence>
<dbReference type="PANTHER" id="PTHR11358:SF35">
    <property type="entry name" value="FORMIMIDOYLGLUTAMASE"/>
    <property type="match status" value="1"/>
</dbReference>
<dbReference type="OrthoDB" id="9788689at2"/>
<comment type="caution">
    <text evidence="6">The sequence shown here is derived from an EMBL/GenBank/DDBJ whole genome shotgun (WGS) entry which is preliminary data.</text>
</comment>
<evidence type="ECO:0000256" key="2">
    <source>
        <dbReference type="ARBA" id="ARBA00022801"/>
    </source>
</evidence>
<evidence type="ECO:0000256" key="3">
    <source>
        <dbReference type="ARBA" id="ARBA00022808"/>
    </source>
</evidence>
<dbReference type="GO" id="GO:0033389">
    <property type="term" value="P:putrescine biosynthetic process from arginine, via agmatine"/>
    <property type="evidence" value="ECO:0007669"/>
    <property type="project" value="TreeGrafter"/>
</dbReference>
<evidence type="ECO:0000313" key="6">
    <source>
        <dbReference type="EMBL" id="RFN57594.1"/>
    </source>
</evidence>
<keyword evidence="7" id="KW-1185">Reference proteome</keyword>